<evidence type="ECO:0000313" key="2">
    <source>
        <dbReference type="EMBL" id="KNC31369.1"/>
    </source>
</evidence>
<sequence length="182" mass="21236">MSSLLISYMFIPHSLCGLIIYIEIYLLPRVHIRLNRRSIYSKRYDNIALSLVTHIRFDFIKSRLKNLERFLIKAKHDIRLKGIYRLDIDRLLILSIDDEVFLRFASCEFCSAFDMRNFKPLALRGVTIRFCLDDLGPAVVDLRSEAVLLELCDEEGVLKRLSRTLTFVTIVDSFKSSELLES</sequence>
<dbReference type="EMBL" id="JRES01000428">
    <property type="protein sequence ID" value="KNC31369.1"/>
    <property type="molecule type" value="Genomic_DNA"/>
</dbReference>
<comment type="caution">
    <text evidence="2">The sequence shown here is derived from an EMBL/GenBank/DDBJ whole genome shotgun (WGS) entry which is preliminary data.</text>
</comment>
<evidence type="ECO:0000313" key="3">
    <source>
        <dbReference type="Proteomes" id="UP000037069"/>
    </source>
</evidence>
<organism evidence="2 3">
    <name type="scientific">Lucilia cuprina</name>
    <name type="common">Green bottle fly</name>
    <name type="synonym">Australian sheep blowfly</name>
    <dbReference type="NCBI Taxonomy" id="7375"/>
    <lineage>
        <taxon>Eukaryota</taxon>
        <taxon>Metazoa</taxon>
        <taxon>Ecdysozoa</taxon>
        <taxon>Arthropoda</taxon>
        <taxon>Hexapoda</taxon>
        <taxon>Insecta</taxon>
        <taxon>Pterygota</taxon>
        <taxon>Neoptera</taxon>
        <taxon>Endopterygota</taxon>
        <taxon>Diptera</taxon>
        <taxon>Brachycera</taxon>
        <taxon>Muscomorpha</taxon>
        <taxon>Oestroidea</taxon>
        <taxon>Calliphoridae</taxon>
        <taxon>Luciliinae</taxon>
        <taxon>Lucilia</taxon>
    </lineage>
</organism>
<proteinExistence type="predicted"/>
<feature type="transmembrane region" description="Helical" evidence="1">
    <location>
        <begin position="6"/>
        <end position="27"/>
    </location>
</feature>
<keyword evidence="1" id="KW-1133">Transmembrane helix</keyword>
<evidence type="ECO:0000256" key="1">
    <source>
        <dbReference type="SAM" id="Phobius"/>
    </source>
</evidence>
<protein>
    <submittedName>
        <fullName evidence="2">Uncharacterized protein</fullName>
    </submittedName>
</protein>
<name>A0A0L0CIU2_LUCCU</name>
<reference evidence="2 3" key="1">
    <citation type="journal article" date="2015" name="Nat. Commun.">
        <title>Lucilia cuprina genome unlocks parasitic fly biology to underpin future interventions.</title>
        <authorList>
            <person name="Anstead C.A."/>
            <person name="Korhonen P.K."/>
            <person name="Young N.D."/>
            <person name="Hall R.S."/>
            <person name="Jex A.R."/>
            <person name="Murali S.C."/>
            <person name="Hughes D.S."/>
            <person name="Lee S.F."/>
            <person name="Perry T."/>
            <person name="Stroehlein A.J."/>
            <person name="Ansell B.R."/>
            <person name="Breugelmans B."/>
            <person name="Hofmann A."/>
            <person name="Qu J."/>
            <person name="Dugan S."/>
            <person name="Lee S.L."/>
            <person name="Chao H."/>
            <person name="Dinh H."/>
            <person name="Han Y."/>
            <person name="Doddapaneni H.V."/>
            <person name="Worley K.C."/>
            <person name="Muzny D.M."/>
            <person name="Ioannidis P."/>
            <person name="Waterhouse R.M."/>
            <person name="Zdobnov E.M."/>
            <person name="James P.J."/>
            <person name="Bagnall N.H."/>
            <person name="Kotze A.C."/>
            <person name="Gibbs R.A."/>
            <person name="Richards S."/>
            <person name="Batterham P."/>
            <person name="Gasser R.B."/>
        </authorList>
    </citation>
    <scope>NUCLEOTIDE SEQUENCE [LARGE SCALE GENOMIC DNA]</scope>
    <source>
        <strain evidence="2 3">LS</strain>
        <tissue evidence="2">Full body</tissue>
    </source>
</reference>
<gene>
    <name evidence="2" type="ORF">FF38_07114</name>
</gene>
<accession>A0A0L0CIU2</accession>
<keyword evidence="1" id="KW-0472">Membrane</keyword>
<dbReference type="AlphaFoldDB" id="A0A0L0CIU2"/>
<keyword evidence="3" id="KW-1185">Reference proteome</keyword>
<keyword evidence="1" id="KW-0812">Transmembrane</keyword>
<dbReference type="Proteomes" id="UP000037069">
    <property type="component" value="Unassembled WGS sequence"/>
</dbReference>